<dbReference type="GO" id="GO:0003700">
    <property type="term" value="F:DNA-binding transcription factor activity"/>
    <property type="evidence" value="ECO:0007669"/>
    <property type="project" value="InterPro"/>
</dbReference>
<keyword evidence="6" id="KW-1185">Reference proteome</keyword>
<evidence type="ECO:0000256" key="3">
    <source>
        <dbReference type="ARBA" id="ARBA00023163"/>
    </source>
</evidence>
<dbReference type="InterPro" id="IPR001845">
    <property type="entry name" value="HTH_ArsR_DNA-bd_dom"/>
</dbReference>
<dbReference type="PRINTS" id="PR00778">
    <property type="entry name" value="HTHARSR"/>
</dbReference>
<comment type="caution">
    <text evidence="5">The sequence shown here is derived from an EMBL/GenBank/DDBJ whole genome shotgun (WGS) entry which is preliminary data.</text>
</comment>
<dbReference type="Proteomes" id="UP000655830">
    <property type="component" value="Unassembled WGS sequence"/>
</dbReference>
<accession>A0A926IEY7</accession>
<dbReference type="InterPro" id="IPR036390">
    <property type="entry name" value="WH_DNA-bd_sf"/>
</dbReference>
<name>A0A926IEY7_9FIRM</name>
<dbReference type="PROSITE" id="PS50987">
    <property type="entry name" value="HTH_ARSR_2"/>
    <property type="match status" value="1"/>
</dbReference>
<evidence type="ECO:0000313" key="6">
    <source>
        <dbReference type="Proteomes" id="UP000655830"/>
    </source>
</evidence>
<keyword evidence="3" id="KW-0804">Transcription</keyword>
<dbReference type="NCBIfam" id="NF033788">
    <property type="entry name" value="HTH_metalloreg"/>
    <property type="match status" value="1"/>
</dbReference>
<dbReference type="EMBL" id="JACRSY010000018">
    <property type="protein sequence ID" value="MBC8580253.1"/>
    <property type="molecule type" value="Genomic_DNA"/>
</dbReference>
<organism evidence="5 6">
    <name type="scientific">Zhenhengia yiwuensis</name>
    <dbReference type="NCBI Taxonomy" id="2763666"/>
    <lineage>
        <taxon>Bacteria</taxon>
        <taxon>Bacillati</taxon>
        <taxon>Bacillota</taxon>
        <taxon>Clostridia</taxon>
        <taxon>Lachnospirales</taxon>
        <taxon>Lachnospiraceae</taxon>
        <taxon>Zhenhengia</taxon>
    </lineage>
</organism>
<dbReference type="SUPFAM" id="SSF46785">
    <property type="entry name" value="Winged helix' DNA-binding domain"/>
    <property type="match status" value="1"/>
</dbReference>
<dbReference type="GO" id="GO:0003677">
    <property type="term" value="F:DNA binding"/>
    <property type="evidence" value="ECO:0007669"/>
    <property type="project" value="UniProtKB-KW"/>
</dbReference>
<gene>
    <name evidence="5" type="ORF">H8718_12025</name>
</gene>
<evidence type="ECO:0000259" key="4">
    <source>
        <dbReference type="PROSITE" id="PS50987"/>
    </source>
</evidence>
<dbReference type="InterPro" id="IPR051081">
    <property type="entry name" value="HTH_MetalResp_TranReg"/>
</dbReference>
<evidence type="ECO:0000313" key="5">
    <source>
        <dbReference type="EMBL" id="MBC8580253.1"/>
    </source>
</evidence>
<dbReference type="PANTHER" id="PTHR33154:SF18">
    <property type="entry name" value="ARSENICAL RESISTANCE OPERON REPRESSOR"/>
    <property type="match status" value="1"/>
</dbReference>
<feature type="domain" description="HTH arsR-type" evidence="4">
    <location>
        <begin position="271"/>
        <end position="365"/>
    </location>
</feature>
<dbReference type="InterPro" id="IPR011991">
    <property type="entry name" value="ArsR-like_HTH"/>
</dbReference>
<dbReference type="InterPro" id="IPR036388">
    <property type="entry name" value="WH-like_DNA-bd_sf"/>
</dbReference>
<dbReference type="AlphaFoldDB" id="A0A926IEY7"/>
<protein>
    <submittedName>
        <fullName evidence="5">Winged helix-turn-helix transcriptional regulator</fullName>
    </submittedName>
</protein>
<reference evidence="5" key="1">
    <citation type="submission" date="2020-08" db="EMBL/GenBank/DDBJ databases">
        <title>Genome public.</title>
        <authorList>
            <person name="Liu C."/>
            <person name="Sun Q."/>
        </authorList>
    </citation>
    <scope>NUCLEOTIDE SEQUENCE</scope>
    <source>
        <strain evidence="5">NSJ-12</strain>
    </source>
</reference>
<sequence length="365" mass="42769">MNYILTENTTPLLEAFLLLGNIINDNNPKEQQENLLKCSTPAATQVAMKLDTPIKVYNSVKEHISSNLDRLNFFFKTWEDPHTSLASLLFASTLDTSFNDQLANFKAFSSEERFEFLKGCVLSVGLDENIIDKNNPEYDMIKTEKDLFNCIEKIKDLSYEHKYHLLLLYYHFEDLLQELHTILLDTLSIMEPFFREMQITITDFVEDFKRNLTEHGLYFFEKEFGITLKSDKLKIYPTFNGFNNLILENFLGRGSYDHMFLGIYLFEIIRLKNDVFMDEKNLAPFLKAISDPSKLEILKLLKYEKLYASQLAEKLQISNATISHHVSTLLNLNLLTFEKEQTKIYFSLNKEKVQIYLTLLQRVFE</sequence>
<dbReference type="Gene3D" id="1.10.10.10">
    <property type="entry name" value="Winged helix-like DNA-binding domain superfamily/Winged helix DNA-binding domain"/>
    <property type="match status" value="1"/>
</dbReference>
<dbReference type="SMART" id="SM00418">
    <property type="entry name" value="HTH_ARSR"/>
    <property type="match status" value="1"/>
</dbReference>
<keyword evidence="1" id="KW-0805">Transcription regulation</keyword>
<dbReference type="RefSeq" id="WP_249333114.1">
    <property type="nucleotide sequence ID" value="NZ_JACRSY010000018.1"/>
</dbReference>
<proteinExistence type="predicted"/>
<evidence type="ECO:0000256" key="1">
    <source>
        <dbReference type="ARBA" id="ARBA00023015"/>
    </source>
</evidence>
<keyword evidence="2" id="KW-0238">DNA-binding</keyword>
<dbReference type="Pfam" id="PF01022">
    <property type="entry name" value="HTH_5"/>
    <property type="match status" value="1"/>
</dbReference>
<dbReference type="CDD" id="cd00090">
    <property type="entry name" value="HTH_ARSR"/>
    <property type="match status" value="1"/>
</dbReference>
<dbReference type="PANTHER" id="PTHR33154">
    <property type="entry name" value="TRANSCRIPTIONAL REGULATOR, ARSR FAMILY"/>
    <property type="match status" value="1"/>
</dbReference>
<evidence type="ECO:0000256" key="2">
    <source>
        <dbReference type="ARBA" id="ARBA00023125"/>
    </source>
</evidence>